<proteinExistence type="evidence at transcript level"/>
<dbReference type="EMBL" id="GABD01006954">
    <property type="protein sequence ID" value="JAA26146.1"/>
    <property type="molecule type" value="mRNA"/>
</dbReference>
<name>K7B7D6_PANTR</name>
<organism evidence="3">
    <name type="scientific">Pan troglodytes</name>
    <name type="common">Chimpanzee</name>
    <dbReference type="NCBI Taxonomy" id="9598"/>
    <lineage>
        <taxon>Eukaryota</taxon>
        <taxon>Metazoa</taxon>
        <taxon>Chordata</taxon>
        <taxon>Craniata</taxon>
        <taxon>Vertebrata</taxon>
        <taxon>Euteleostomi</taxon>
        <taxon>Mammalia</taxon>
        <taxon>Eutheria</taxon>
        <taxon>Euarchontoglires</taxon>
        <taxon>Primates</taxon>
        <taxon>Haplorrhini</taxon>
        <taxon>Catarrhini</taxon>
        <taxon>Hominidae</taxon>
        <taxon>Pan</taxon>
    </lineage>
</organism>
<gene>
    <name evidence="3" type="primary">SRXN1</name>
</gene>
<dbReference type="EMBL" id="GABF01003880">
    <property type="protein sequence ID" value="JAA18265.1"/>
    <property type="molecule type" value="mRNA"/>
</dbReference>
<dbReference type="AlphaFoldDB" id="K7B7D6"/>
<evidence type="ECO:0000313" key="3">
    <source>
        <dbReference type="EMBL" id="JAA26146.1"/>
    </source>
</evidence>
<sequence>MRTEMGLKSHVLPAPNSQGQGSLCIFVYVTSYMDYIQLQGKENLDCRGLNKQKIVFPHSMDSGDGWLMVLVQQLHEGRGHILDPFALISVLVTSWSQDGCCIPKNHVCIQGRRGGGRGRAKLAGPVTFCQKVKPRQQSVSCSLPLHIFT</sequence>
<protein>
    <submittedName>
        <fullName evidence="3">Sulfiredoxin 1</fullName>
    </submittedName>
</protein>
<evidence type="ECO:0000313" key="1">
    <source>
        <dbReference type="EMBL" id="JAA07186.1"/>
    </source>
</evidence>
<evidence type="ECO:0000313" key="2">
    <source>
        <dbReference type="EMBL" id="JAA18265.1"/>
    </source>
</evidence>
<dbReference type="EMBL" id="GABC01004152">
    <property type="protein sequence ID" value="JAA07186.1"/>
    <property type="molecule type" value="mRNA"/>
</dbReference>
<accession>K7B7D6</accession>
<reference evidence="3" key="1">
    <citation type="submission" date="2012-10" db="EMBL/GenBank/DDBJ databases">
        <title>De novo assembly of the reference chimpanzee transcriptome from NextGen mRNA sequences.</title>
        <authorList>
            <person name="Maudhoo M.D."/>
            <person name="Meehan D.T."/>
            <person name="Norgren R.B.Jr."/>
        </authorList>
    </citation>
    <scope>NUCLEOTIDE SEQUENCE</scope>
    <source>
        <tissue evidence="1">Adipose stromal</tissue>
        <tissue evidence="3">Skin</tissue>
        <tissue evidence="2">Smooth vascular</tissue>
    </source>
</reference>